<gene>
    <name evidence="2" type="ORF">FSA05_01315</name>
    <name evidence="1" type="ORF">LI194_09095</name>
</gene>
<accession>A0A174VZS0</accession>
<evidence type="ECO:0000313" key="1">
    <source>
        <dbReference type="EMBL" id="MCB6517948.1"/>
    </source>
</evidence>
<reference evidence="2 3" key="1">
    <citation type="submission" date="2019-07" db="EMBL/GenBank/DDBJ databases">
        <title>Genome sequencing of Parabacteroides distasonis iSURF_7.</title>
        <authorList>
            <person name="Degefu H.N."/>
            <person name="Ruoff K.L."/>
            <person name="Price C.E."/>
            <person name="Valls R.A."/>
            <person name="O'Toole G.A."/>
        </authorList>
    </citation>
    <scope>NUCLEOTIDE SEQUENCE [LARGE SCALE GENOMIC DNA]</scope>
    <source>
        <strain evidence="2 3">CFPLTA003_1B</strain>
    </source>
</reference>
<dbReference type="EMBL" id="VOHW01000001">
    <property type="protein sequence ID" value="TWV64286.1"/>
    <property type="molecule type" value="Genomic_DNA"/>
</dbReference>
<dbReference type="EMBL" id="JAJCNI010000009">
    <property type="protein sequence ID" value="MCB6517948.1"/>
    <property type="molecule type" value="Genomic_DNA"/>
</dbReference>
<sequence length="122" mass="13792">MKRVENILYYLALFVMAVLMSCDDKSQICDFQDDNQDLVTLSDMEGTISYNNEEKIWTIHSHESNTIDVERIFYIKNPSADCEREGASVKFSGKIHPLEVATTLPAGTTVFCLHLSVISIIN</sequence>
<dbReference type="Proteomes" id="UP001198806">
    <property type="component" value="Unassembled WGS sequence"/>
</dbReference>
<evidence type="ECO:0008006" key="4">
    <source>
        <dbReference type="Google" id="ProtNLM"/>
    </source>
</evidence>
<reference evidence="1" key="2">
    <citation type="submission" date="2021-10" db="EMBL/GenBank/DDBJ databases">
        <title>Collection of gut derived symbiotic bacterial strains cultured from healthy donors.</title>
        <authorList>
            <person name="Lin H."/>
            <person name="Littmann E."/>
            <person name="Kohout C."/>
            <person name="Pamer E.G."/>
        </authorList>
    </citation>
    <scope>NUCLEOTIDE SEQUENCE</scope>
    <source>
        <strain evidence="1">DFI.2.94</strain>
    </source>
</reference>
<protein>
    <recommendedName>
        <fullName evidence="4">Lipoprotein</fullName>
    </recommendedName>
</protein>
<dbReference type="RefSeq" id="WP_057327180.1">
    <property type="nucleotide sequence ID" value="NZ_JADMVU010000021.1"/>
</dbReference>
<proteinExistence type="predicted"/>
<evidence type="ECO:0000313" key="2">
    <source>
        <dbReference type="EMBL" id="TWV64286.1"/>
    </source>
</evidence>
<comment type="caution">
    <text evidence="2">The sequence shown here is derived from an EMBL/GenBank/DDBJ whole genome shotgun (WGS) entry which is preliminary data.</text>
</comment>
<evidence type="ECO:0000313" key="3">
    <source>
        <dbReference type="Proteomes" id="UP000315827"/>
    </source>
</evidence>
<dbReference type="PROSITE" id="PS51257">
    <property type="entry name" value="PROKAR_LIPOPROTEIN"/>
    <property type="match status" value="1"/>
</dbReference>
<dbReference type="Proteomes" id="UP000315827">
    <property type="component" value="Unassembled WGS sequence"/>
</dbReference>
<dbReference type="AlphaFoldDB" id="A0A174VZS0"/>
<organism evidence="2 3">
    <name type="scientific">Parabacteroides distasonis</name>
    <dbReference type="NCBI Taxonomy" id="823"/>
    <lineage>
        <taxon>Bacteria</taxon>
        <taxon>Pseudomonadati</taxon>
        <taxon>Bacteroidota</taxon>
        <taxon>Bacteroidia</taxon>
        <taxon>Bacteroidales</taxon>
        <taxon>Tannerellaceae</taxon>
        <taxon>Parabacteroides</taxon>
    </lineage>
</organism>
<name>A0A174VZS0_PARDI</name>